<evidence type="ECO:0000256" key="5">
    <source>
        <dbReference type="ARBA" id="ARBA00033763"/>
    </source>
</evidence>
<organism evidence="13 14">
    <name type="scientific">Sordaria brevicollis</name>
    <dbReference type="NCBI Taxonomy" id="83679"/>
    <lineage>
        <taxon>Eukaryota</taxon>
        <taxon>Fungi</taxon>
        <taxon>Dikarya</taxon>
        <taxon>Ascomycota</taxon>
        <taxon>Pezizomycotina</taxon>
        <taxon>Sordariomycetes</taxon>
        <taxon>Sordariomycetidae</taxon>
        <taxon>Sordariales</taxon>
        <taxon>Sordariaceae</taxon>
        <taxon>Sordaria</taxon>
    </lineage>
</organism>
<dbReference type="Pfam" id="PF05958">
    <property type="entry name" value="tRNA_U5-meth_tr"/>
    <property type="match status" value="1"/>
</dbReference>
<dbReference type="FunFam" id="3.40.50.150:FF:000104">
    <property type="entry name" value="S-adenosyl-L-methionine-dependent methyltransferase"/>
    <property type="match status" value="1"/>
</dbReference>
<evidence type="ECO:0000256" key="10">
    <source>
        <dbReference type="PROSITE-ProRule" id="PRU10015"/>
    </source>
</evidence>
<feature type="binding site" evidence="9">
    <location>
        <position position="581"/>
    </location>
    <ligand>
        <name>S-adenosyl-L-methionine</name>
        <dbReference type="ChEBI" id="CHEBI:59789"/>
    </ligand>
</feature>
<accession>A0AAE0PCI2</accession>
<keyword evidence="3 9" id="KW-0949">S-adenosyl-L-methionine</keyword>
<keyword evidence="1 9" id="KW-0489">Methyltransferase</keyword>
<dbReference type="InterPro" id="IPR025795">
    <property type="entry name" value="tRNA_(uracil-5-)_MeTrfase"/>
</dbReference>
<dbReference type="InterPro" id="IPR030390">
    <property type="entry name" value="MeTrfase_TrmA_AS"/>
</dbReference>
<protein>
    <recommendedName>
        <fullName evidence="8">tRNA (uracil(54)-C(5))-methyltransferase</fullName>
        <ecNumber evidence="5">2.1.1.35</ecNumber>
    </recommendedName>
</protein>
<dbReference type="EC" id="2.1.1.35" evidence="5"/>
<evidence type="ECO:0000313" key="13">
    <source>
        <dbReference type="EMBL" id="KAK3397421.1"/>
    </source>
</evidence>
<evidence type="ECO:0000256" key="3">
    <source>
        <dbReference type="ARBA" id="ARBA00022691"/>
    </source>
</evidence>
<keyword evidence="4" id="KW-0819">tRNA processing</keyword>
<dbReference type="PANTHER" id="PTHR11061">
    <property type="entry name" value="RNA M5U METHYLTRANSFERASE"/>
    <property type="match status" value="1"/>
</dbReference>
<evidence type="ECO:0000256" key="2">
    <source>
        <dbReference type="ARBA" id="ARBA00022679"/>
    </source>
</evidence>
<evidence type="ECO:0000256" key="6">
    <source>
        <dbReference type="ARBA" id="ARBA00052788"/>
    </source>
</evidence>
<feature type="compositionally biased region" description="Basic and acidic residues" evidence="11">
    <location>
        <begin position="166"/>
        <end position="184"/>
    </location>
</feature>
<dbReference type="CDD" id="cd02440">
    <property type="entry name" value="AdoMet_MTases"/>
    <property type="match status" value="1"/>
</dbReference>
<keyword evidence="14" id="KW-1185">Reference proteome</keyword>
<dbReference type="FunFam" id="3.40.50.150:FF:000174">
    <property type="entry name" value="TRM2p tRNA methyltransferase"/>
    <property type="match status" value="1"/>
</dbReference>
<dbReference type="Proteomes" id="UP001281003">
    <property type="component" value="Unassembled WGS sequence"/>
</dbReference>
<evidence type="ECO:0000256" key="11">
    <source>
        <dbReference type="SAM" id="MobiDB-lite"/>
    </source>
</evidence>
<name>A0AAE0PCI2_SORBR</name>
<dbReference type="SUPFAM" id="SSF50249">
    <property type="entry name" value="Nucleic acid-binding proteins"/>
    <property type="match status" value="1"/>
</dbReference>
<dbReference type="PANTHER" id="PTHR11061:SF30">
    <property type="entry name" value="TRNA (URACIL(54)-C(5))-METHYLTRANSFERASE"/>
    <property type="match status" value="1"/>
</dbReference>
<gene>
    <name evidence="13" type="ORF">B0T20DRAFT_257182</name>
</gene>
<feature type="active site" evidence="10">
    <location>
        <position position="608"/>
    </location>
</feature>
<dbReference type="PROSITE" id="PS01230">
    <property type="entry name" value="TRMA_1"/>
    <property type="match status" value="1"/>
</dbReference>
<dbReference type="InterPro" id="IPR010280">
    <property type="entry name" value="U5_MeTrfase_fam"/>
</dbReference>
<feature type="compositionally biased region" description="Basic and acidic residues" evidence="11">
    <location>
        <begin position="148"/>
        <end position="158"/>
    </location>
</feature>
<dbReference type="AlphaFoldDB" id="A0AAE0PCI2"/>
<sequence length="674" mass="74609">MSATVRLLSFSSRSFIKPTISQLASPNNKFSGFRSASQLTAEAFKKALFDNSDSKKKDNKYHKDNKYRKDKGFKKNYNDFHKHEDDKMGKRQFNGKPGKFRKKQKKVVVASEGSPEEVLLHDINALLETLTVADVADGGVTEAQAQVEEAKPEVVEKVEGEEEKAVEEKTEEDKEEDKAAETKSELLPQGTEIEAEILSLSSTGDGLAKQKDSKSNHIFVIPFTVPGDIVKARVYRHVEQDGYSHADFLEVLTPSPLRDDSRIQCKYFAKCSGCQFQMLDYSEQLKHKRNIVVKAYKNFSNLAPELVPEILDTIGSPLQYGYRTKLTPHFDGPPGANRRGFKKPLEEMPPIGFTPKGLRKVMDIEDCPIATDAVRAGLKAERERMSKEFASYTRGATILLRESTKRVPKPADGSSPAVPDLKPGVLSTPIATPAADGSYTDFKTCITDNNATSTEYIDNFIFQNPAGSFFQNNNSILSPFTDHIRQHILPPPGSLPEGAKPIKNLIDAYSGSGLFTITQSSLFPGGSIGIDIADKSIDFARRNARLNGLDESQCKFIAADAPKLFESVAGLDADETVVVLDPPRKGCDASFLRQLMQFAPRRVVYVSCNVHTQARDVGVLVRGRVGDTFGEAFVDPTESEKKMSRYVIESIRGFDFFPQTGHVEGVAILNRVDE</sequence>
<dbReference type="InterPro" id="IPR002792">
    <property type="entry name" value="TRAM_dom"/>
</dbReference>
<evidence type="ECO:0000256" key="8">
    <source>
        <dbReference type="ARBA" id="ARBA00070108"/>
    </source>
</evidence>
<dbReference type="SUPFAM" id="SSF53335">
    <property type="entry name" value="S-adenosyl-L-methionine-dependent methyltransferases"/>
    <property type="match status" value="1"/>
</dbReference>
<dbReference type="InterPro" id="IPR012340">
    <property type="entry name" value="NA-bd_OB-fold"/>
</dbReference>
<evidence type="ECO:0000259" key="12">
    <source>
        <dbReference type="PROSITE" id="PS50926"/>
    </source>
</evidence>
<feature type="binding site" evidence="9">
    <location>
        <position position="471"/>
    </location>
    <ligand>
        <name>S-adenosyl-L-methionine</name>
        <dbReference type="ChEBI" id="CHEBI:59789"/>
    </ligand>
</feature>
<dbReference type="PROSITE" id="PS01231">
    <property type="entry name" value="TRMA_2"/>
    <property type="match status" value="1"/>
</dbReference>
<reference evidence="13" key="2">
    <citation type="submission" date="2023-07" db="EMBL/GenBank/DDBJ databases">
        <authorList>
            <consortium name="Lawrence Berkeley National Laboratory"/>
            <person name="Haridas S."/>
            <person name="Hensen N."/>
            <person name="Bonometti L."/>
            <person name="Westerberg I."/>
            <person name="Brannstrom I.O."/>
            <person name="Guillou S."/>
            <person name="Cros-Aarteil S."/>
            <person name="Calhoun S."/>
            <person name="Kuo A."/>
            <person name="Mondo S."/>
            <person name="Pangilinan J."/>
            <person name="Riley R."/>
            <person name="LaButti K."/>
            <person name="Andreopoulos B."/>
            <person name="Lipzen A."/>
            <person name="Chen C."/>
            <person name="Yanf M."/>
            <person name="Daum C."/>
            <person name="Ng V."/>
            <person name="Clum A."/>
            <person name="Steindorff A."/>
            <person name="Ohm R."/>
            <person name="Martin F."/>
            <person name="Silar P."/>
            <person name="Natvig D."/>
            <person name="Lalanne C."/>
            <person name="Gautier V."/>
            <person name="Ament-velasquez S.L."/>
            <person name="Kruys A."/>
            <person name="Hutchinson M.I."/>
            <person name="Powell A.J."/>
            <person name="Barry K."/>
            <person name="Miller A.N."/>
            <person name="Grigoriev I.V."/>
            <person name="Debuchy R."/>
            <person name="Gladieux P."/>
            <person name="Thoren M.H."/>
            <person name="Johannesson H."/>
        </authorList>
    </citation>
    <scope>NUCLEOTIDE SEQUENCE</scope>
    <source>
        <strain evidence="13">FGSC 1904</strain>
    </source>
</reference>
<dbReference type="PROSITE" id="PS51622">
    <property type="entry name" value="SAM_MT_RNA_M5U_2"/>
    <property type="match status" value="1"/>
</dbReference>
<feature type="domain" description="TRAM" evidence="12">
    <location>
        <begin position="186"/>
        <end position="250"/>
    </location>
</feature>
<dbReference type="EMBL" id="JAUTDP010000008">
    <property type="protein sequence ID" value="KAK3397421.1"/>
    <property type="molecule type" value="Genomic_DNA"/>
</dbReference>
<dbReference type="Gene3D" id="2.40.50.140">
    <property type="entry name" value="Nucleic acid-binding proteins"/>
    <property type="match status" value="1"/>
</dbReference>
<dbReference type="GO" id="GO:0032259">
    <property type="term" value="P:methylation"/>
    <property type="evidence" value="ECO:0007669"/>
    <property type="project" value="UniProtKB-KW"/>
</dbReference>
<dbReference type="FunFam" id="2.40.50.140:FF:000201">
    <property type="entry name" value="TRM2p tRNA methyltransferase"/>
    <property type="match status" value="1"/>
</dbReference>
<keyword evidence="2 9" id="KW-0808">Transferase</keyword>
<dbReference type="PROSITE" id="PS50926">
    <property type="entry name" value="TRAM"/>
    <property type="match status" value="1"/>
</dbReference>
<evidence type="ECO:0000256" key="7">
    <source>
        <dbReference type="ARBA" id="ARBA00054700"/>
    </source>
</evidence>
<dbReference type="Gene3D" id="3.40.50.150">
    <property type="entry name" value="Vaccinia Virus protein VP39"/>
    <property type="match status" value="2"/>
</dbReference>
<evidence type="ECO:0000256" key="4">
    <source>
        <dbReference type="ARBA" id="ARBA00022694"/>
    </source>
</evidence>
<comment type="similarity">
    <text evidence="9">Belongs to the class I-like SAM-binding methyltransferase superfamily. RNA M5U methyltransferase family.</text>
</comment>
<dbReference type="PROSITE" id="PS51687">
    <property type="entry name" value="SAM_MT_RNA_M5U"/>
    <property type="match status" value="1"/>
</dbReference>
<evidence type="ECO:0000313" key="14">
    <source>
        <dbReference type="Proteomes" id="UP001281003"/>
    </source>
</evidence>
<feature type="binding site" evidence="9">
    <location>
        <position position="531"/>
    </location>
    <ligand>
        <name>S-adenosyl-L-methionine</name>
        <dbReference type="ChEBI" id="CHEBI:59789"/>
    </ligand>
</feature>
<evidence type="ECO:0000256" key="1">
    <source>
        <dbReference type="ARBA" id="ARBA00022603"/>
    </source>
</evidence>
<feature type="region of interest" description="Disordered" evidence="11">
    <location>
        <begin position="405"/>
        <end position="424"/>
    </location>
</feature>
<feature type="binding site" evidence="9">
    <location>
        <position position="509"/>
    </location>
    <ligand>
        <name>S-adenosyl-L-methionine</name>
        <dbReference type="ChEBI" id="CHEBI:59789"/>
    </ligand>
</feature>
<reference evidence="13" key="1">
    <citation type="journal article" date="2023" name="Mol. Phylogenet. Evol.">
        <title>Genome-scale phylogeny and comparative genomics of the fungal order Sordariales.</title>
        <authorList>
            <person name="Hensen N."/>
            <person name="Bonometti L."/>
            <person name="Westerberg I."/>
            <person name="Brannstrom I.O."/>
            <person name="Guillou S."/>
            <person name="Cros-Aarteil S."/>
            <person name="Calhoun S."/>
            <person name="Haridas S."/>
            <person name="Kuo A."/>
            <person name="Mondo S."/>
            <person name="Pangilinan J."/>
            <person name="Riley R."/>
            <person name="LaButti K."/>
            <person name="Andreopoulos B."/>
            <person name="Lipzen A."/>
            <person name="Chen C."/>
            <person name="Yan M."/>
            <person name="Daum C."/>
            <person name="Ng V."/>
            <person name="Clum A."/>
            <person name="Steindorff A."/>
            <person name="Ohm R.A."/>
            <person name="Martin F."/>
            <person name="Silar P."/>
            <person name="Natvig D.O."/>
            <person name="Lalanne C."/>
            <person name="Gautier V."/>
            <person name="Ament-Velasquez S.L."/>
            <person name="Kruys A."/>
            <person name="Hutchinson M.I."/>
            <person name="Powell A.J."/>
            <person name="Barry K."/>
            <person name="Miller A.N."/>
            <person name="Grigoriev I.V."/>
            <person name="Debuchy R."/>
            <person name="Gladieux P."/>
            <person name="Hiltunen Thoren M."/>
            <person name="Johannesson H."/>
        </authorList>
    </citation>
    <scope>NUCLEOTIDE SEQUENCE</scope>
    <source>
        <strain evidence="13">FGSC 1904</strain>
    </source>
</reference>
<feature type="active site" description="Nucleophile" evidence="9">
    <location>
        <position position="608"/>
    </location>
</feature>
<comment type="caution">
    <text evidence="13">The sequence shown here is derived from an EMBL/GenBank/DDBJ whole genome shotgun (WGS) entry which is preliminary data.</text>
</comment>
<feature type="region of interest" description="Disordered" evidence="11">
    <location>
        <begin position="148"/>
        <end position="185"/>
    </location>
</feature>
<proteinExistence type="inferred from homology"/>
<dbReference type="InterPro" id="IPR030391">
    <property type="entry name" value="MeTrfase_TrmA_CS"/>
</dbReference>
<comment type="function">
    <text evidence="7">Catalyzes the formation of 5-methyl-uridine at position 54 (m5U54) in all tRNA. May also have a role in tRNA stabilization or maturation.</text>
</comment>
<dbReference type="InterPro" id="IPR029063">
    <property type="entry name" value="SAM-dependent_MTases_sf"/>
</dbReference>
<dbReference type="GO" id="GO:0009451">
    <property type="term" value="P:RNA modification"/>
    <property type="evidence" value="ECO:0007669"/>
    <property type="project" value="UniProtKB-ARBA"/>
</dbReference>
<dbReference type="GO" id="GO:0030697">
    <property type="term" value="F:tRNA (uracil(54)-C5)-methyltransferase activity, S-adenosyl methionine-dependent"/>
    <property type="evidence" value="ECO:0007669"/>
    <property type="project" value="UniProtKB-EC"/>
</dbReference>
<comment type="catalytic activity">
    <reaction evidence="6">
        <text>uridine(54) in tRNA + S-adenosyl-L-methionine = 5-methyluridine(54) in tRNA + S-adenosyl-L-homocysteine + H(+)</text>
        <dbReference type="Rhea" id="RHEA:42712"/>
        <dbReference type="Rhea" id="RHEA-COMP:10167"/>
        <dbReference type="Rhea" id="RHEA-COMP:10193"/>
        <dbReference type="ChEBI" id="CHEBI:15378"/>
        <dbReference type="ChEBI" id="CHEBI:57856"/>
        <dbReference type="ChEBI" id="CHEBI:59789"/>
        <dbReference type="ChEBI" id="CHEBI:65315"/>
        <dbReference type="ChEBI" id="CHEBI:74447"/>
        <dbReference type="EC" id="2.1.1.35"/>
    </reaction>
</comment>
<dbReference type="GO" id="GO:0008033">
    <property type="term" value="P:tRNA processing"/>
    <property type="evidence" value="ECO:0007669"/>
    <property type="project" value="UniProtKB-KW"/>
</dbReference>
<evidence type="ECO:0000256" key="9">
    <source>
        <dbReference type="PROSITE-ProRule" id="PRU01024"/>
    </source>
</evidence>